<evidence type="ECO:0000313" key="9">
    <source>
        <dbReference type="EMBL" id="QIN85086.1"/>
    </source>
</evidence>
<dbReference type="Proteomes" id="UP000501452">
    <property type="component" value="Chromosome"/>
</dbReference>
<feature type="transmembrane region" description="Helical" evidence="7">
    <location>
        <begin position="406"/>
        <end position="430"/>
    </location>
</feature>
<dbReference type="InterPro" id="IPR020846">
    <property type="entry name" value="MFS_dom"/>
</dbReference>
<sequence length="485" mass="48647">MDAEERAGQRNTRLLLIVVVTAILISVLNQTFVNVVVPDIRQDYGATQGQAGWVITGYLLVFAVGIPLYGRIADLYSLRYTFALGLLLLAAGSLACALAPSLPLLVAGRVLQAAGASAIPALGFASVAKALPPGSRGTALGLLSSSVGAGAAIGPVLGGFVAGLTGWHVLFYLTLLLAALLIPGALYALPGTADGGSTKPAGFMAAVQHFDVPGGLSLALAAGLALFGVTQGQVVGFSSPISWGSFVAAGFLAAFFAWRIRAASDPFVTPHLFRNKAFLAASVTGFFMMFCNVGSLVLVPLLLSEVNGLSAAGIGLVLAPGALVVAVLSPIAGRLSDRFGPRTLVRVGLVVIGLSTFSVSAFAAGASAVAVAVGMLGLSVGFSMVNSPNANAAAASLSPEESGVGLGIYQMLFFLGGGFGPAVAATFLAVRQGSESGALNPLFVASSAPFSDAFLLLTAATVVSFVAAFGLKKSVGKGGKGGKDA</sequence>
<dbReference type="InterPro" id="IPR036259">
    <property type="entry name" value="MFS_trans_sf"/>
</dbReference>
<evidence type="ECO:0000256" key="3">
    <source>
        <dbReference type="ARBA" id="ARBA00022475"/>
    </source>
</evidence>
<evidence type="ECO:0000256" key="1">
    <source>
        <dbReference type="ARBA" id="ARBA00004651"/>
    </source>
</evidence>
<dbReference type="Gene3D" id="1.20.1250.20">
    <property type="entry name" value="MFS general substrate transporter like domains"/>
    <property type="match status" value="1"/>
</dbReference>
<dbReference type="PANTHER" id="PTHR42718:SF46">
    <property type="entry name" value="BLR6921 PROTEIN"/>
    <property type="match status" value="1"/>
</dbReference>
<dbReference type="EMBL" id="CP045119">
    <property type="protein sequence ID" value="QIN85086.1"/>
    <property type="molecule type" value="Genomic_DNA"/>
</dbReference>
<feature type="transmembrane region" description="Helical" evidence="7">
    <location>
        <begin position="450"/>
        <end position="471"/>
    </location>
</feature>
<feature type="transmembrane region" description="Helical" evidence="7">
    <location>
        <begin position="368"/>
        <end position="385"/>
    </location>
</feature>
<dbReference type="KEGG" id="rub:GBA63_07885"/>
<gene>
    <name evidence="9" type="ORF">GBA63_07885</name>
</gene>
<evidence type="ECO:0000313" key="10">
    <source>
        <dbReference type="Proteomes" id="UP000501452"/>
    </source>
</evidence>
<accession>A0A6G8QF10</accession>
<dbReference type="AlphaFoldDB" id="A0A6G8QF10"/>
<feature type="transmembrane region" description="Helical" evidence="7">
    <location>
        <begin position="278"/>
        <end position="303"/>
    </location>
</feature>
<feature type="transmembrane region" description="Helical" evidence="7">
    <location>
        <begin position="210"/>
        <end position="229"/>
    </location>
</feature>
<evidence type="ECO:0000256" key="4">
    <source>
        <dbReference type="ARBA" id="ARBA00022692"/>
    </source>
</evidence>
<dbReference type="SUPFAM" id="SSF103473">
    <property type="entry name" value="MFS general substrate transporter"/>
    <property type="match status" value="1"/>
</dbReference>
<feature type="domain" description="Major facilitator superfamily (MFS) profile" evidence="8">
    <location>
        <begin position="15"/>
        <end position="476"/>
    </location>
</feature>
<reference evidence="9 10" key="1">
    <citation type="submission" date="2019-10" db="EMBL/GenBank/DDBJ databases">
        <title>Rubrobacter sp nov SCSIO 52090 isolated from a deep-sea sediment in the South China Sea.</title>
        <authorList>
            <person name="Chen R.W."/>
        </authorList>
    </citation>
    <scope>NUCLEOTIDE SEQUENCE [LARGE SCALE GENOMIC DNA]</scope>
    <source>
        <strain evidence="9 10">SCSIO 52909</strain>
    </source>
</reference>
<evidence type="ECO:0000259" key="8">
    <source>
        <dbReference type="PROSITE" id="PS50850"/>
    </source>
</evidence>
<feature type="transmembrane region" description="Helical" evidence="7">
    <location>
        <begin position="309"/>
        <end position="332"/>
    </location>
</feature>
<protein>
    <submittedName>
        <fullName evidence="9">DHA2 family efflux MFS transporter permease subunit</fullName>
    </submittedName>
</protein>
<feature type="transmembrane region" description="Helical" evidence="7">
    <location>
        <begin position="140"/>
        <end position="163"/>
    </location>
</feature>
<feature type="transmembrane region" description="Helical" evidence="7">
    <location>
        <begin position="12"/>
        <end position="32"/>
    </location>
</feature>
<keyword evidence="6 7" id="KW-0472">Membrane</keyword>
<dbReference type="GO" id="GO:0005886">
    <property type="term" value="C:plasma membrane"/>
    <property type="evidence" value="ECO:0007669"/>
    <property type="project" value="UniProtKB-SubCell"/>
</dbReference>
<dbReference type="GO" id="GO:0022857">
    <property type="term" value="F:transmembrane transporter activity"/>
    <property type="evidence" value="ECO:0007669"/>
    <property type="project" value="InterPro"/>
</dbReference>
<organism evidence="9 10">
    <name type="scientific">Rubrobacter tropicus</name>
    <dbReference type="NCBI Taxonomy" id="2653851"/>
    <lineage>
        <taxon>Bacteria</taxon>
        <taxon>Bacillati</taxon>
        <taxon>Actinomycetota</taxon>
        <taxon>Rubrobacteria</taxon>
        <taxon>Rubrobacterales</taxon>
        <taxon>Rubrobacteraceae</taxon>
        <taxon>Rubrobacter</taxon>
    </lineage>
</organism>
<dbReference type="Gene3D" id="1.20.1720.10">
    <property type="entry name" value="Multidrug resistance protein D"/>
    <property type="match status" value="1"/>
</dbReference>
<name>A0A6G8QF10_9ACTN</name>
<evidence type="ECO:0000256" key="7">
    <source>
        <dbReference type="SAM" id="Phobius"/>
    </source>
</evidence>
<dbReference type="PANTHER" id="PTHR42718">
    <property type="entry name" value="MAJOR FACILITATOR SUPERFAMILY MULTIDRUG TRANSPORTER MFSC"/>
    <property type="match status" value="1"/>
</dbReference>
<dbReference type="InterPro" id="IPR004638">
    <property type="entry name" value="EmrB-like"/>
</dbReference>
<evidence type="ECO:0000256" key="2">
    <source>
        <dbReference type="ARBA" id="ARBA00022448"/>
    </source>
</evidence>
<feature type="transmembrane region" description="Helical" evidence="7">
    <location>
        <begin position="241"/>
        <end position="258"/>
    </location>
</feature>
<proteinExistence type="predicted"/>
<feature type="transmembrane region" description="Helical" evidence="7">
    <location>
        <begin position="169"/>
        <end position="189"/>
    </location>
</feature>
<feature type="transmembrane region" description="Helical" evidence="7">
    <location>
        <begin position="52"/>
        <end position="70"/>
    </location>
</feature>
<keyword evidence="10" id="KW-1185">Reference proteome</keyword>
<dbReference type="PRINTS" id="PR01036">
    <property type="entry name" value="TCRTETB"/>
</dbReference>
<comment type="subcellular location">
    <subcellularLocation>
        <location evidence="1">Cell membrane</location>
        <topology evidence="1">Multi-pass membrane protein</topology>
    </subcellularLocation>
</comment>
<keyword evidence="4 7" id="KW-0812">Transmembrane</keyword>
<dbReference type="Pfam" id="PF07690">
    <property type="entry name" value="MFS_1"/>
    <property type="match status" value="1"/>
</dbReference>
<dbReference type="PROSITE" id="PS50850">
    <property type="entry name" value="MFS"/>
    <property type="match status" value="1"/>
</dbReference>
<dbReference type="NCBIfam" id="TIGR00711">
    <property type="entry name" value="efflux_EmrB"/>
    <property type="match status" value="1"/>
</dbReference>
<evidence type="ECO:0000256" key="5">
    <source>
        <dbReference type="ARBA" id="ARBA00022989"/>
    </source>
</evidence>
<keyword evidence="2" id="KW-0813">Transport</keyword>
<keyword evidence="3" id="KW-1003">Cell membrane</keyword>
<evidence type="ECO:0000256" key="6">
    <source>
        <dbReference type="ARBA" id="ARBA00023136"/>
    </source>
</evidence>
<feature type="transmembrane region" description="Helical" evidence="7">
    <location>
        <begin position="82"/>
        <end position="104"/>
    </location>
</feature>
<dbReference type="InterPro" id="IPR011701">
    <property type="entry name" value="MFS"/>
</dbReference>
<keyword evidence="5 7" id="KW-1133">Transmembrane helix</keyword>